<dbReference type="InterPro" id="IPR025962">
    <property type="entry name" value="SdpI/YhfL"/>
</dbReference>
<reference evidence="2 3" key="1">
    <citation type="submission" date="2017-10" db="EMBL/GenBank/DDBJ databases">
        <title>Paenichitinophaga pekingensis gen. nov., sp. nov., isolated from activated sludge.</title>
        <authorList>
            <person name="Jin D."/>
            <person name="Kong X."/>
            <person name="Deng Y."/>
            <person name="Bai Z."/>
        </authorList>
    </citation>
    <scope>NUCLEOTIDE SEQUENCE [LARGE SCALE GENOMIC DNA]</scope>
    <source>
        <strain evidence="2 3">13</strain>
    </source>
</reference>
<feature type="transmembrane region" description="Helical" evidence="1">
    <location>
        <begin position="89"/>
        <end position="108"/>
    </location>
</feature>
<dbReference type="EMBL" id="CP023777">
    <property type="protein sequence ID" value="ATL49493.1"/>
    <property type="molecule type" value="Genomic_DNA"/>
</dbReference>
<evidence type="ECO:0000313" key="3">
    <source>
        <dbReference type="Proteomes" id="UP000220133"/>
    </source>
</evidence>
<dbReference type="OrthoDB" id="3173919at2"/>
<proteinExistence type="predicted"/>
<keyword evidence="1" id="KW-0472">Membrane</keyword>
<feature type="transmembrane region" description="Helical" evidence="1">
    <location>
        <begin position="60"/>
        <end position="83"/>
    </location>
</feature>
<dbReference type="Pfam" id="PF13630">
    <property type="entry name" value="SdpI"/>
    <property type="match status" value="1"/>
</dbReference>
<gene>
    <name evidence="2" type="ORF">COR50_21220</name>
</gene>
<evidence type="ECO:0000313" key="2">
    <source>
        <dbReference type="EMBL" id="ATL49493.1"/>
    </source>
</evidence>
<sequence>MMSAILHNTFFNASLVAGILMMLFSFIIRKFPPRTMKSWYGYRSYLSTHNQKMWDEGNRYFTRSAQTLSWILIPWGFLAALLFSTQSKFFMYVTIVPVVVGILYICGATEWRLQKMLKPGENEYINQEGTDYPN</sequence>
<evidence type="ECO:0008006" key="4">
    <source>
        <dbReference type="Google" id="ProtNLM"/>
    </source>
</evidence>
<dbReference type="AlphaFoldDB" id="A0A291R068"/>
<keyword evidence="3" id="KW-1185">Reference proteome</keyword>
<dbReference type="KEGG" id="cbae:COR50_21220"/>
<feature type="transmembrane region" description="Helical" evidence="1">
    <location>
        <begin position="6"/>
        <end position="28"/>
    </location>
</feature>
<keyword evidence="1" id="KW-0812">Transmembrane</keyword>
<dbReference type="RefSeq" id="WP_098195860.1">
    <property type="nucleotide sequence ID" value="NZ_CP023777.1"/>
</dbReference>
<evidence type="ECO:0000256" key="1">
    <source>
        <dbReference type="SAM" id="Phobius"/>
    </source>
</evidence>
<name>A0A291R068_9BACT</name>
<keyword evidence="1" id="KW-1133">Transmembrane helix</keyword>
<accession>A0A291R068</accession>
<organism evidence="2 3">
    <name type="scientific">Chitinophaga caeni</name>
    <dbReference type="NCBI Taxonomy" id="2029983"/>
    <lineage>
        <taxon>Bacteria</taxon>
        <taxon>Pseudomonadati</taxon>
        <taxon>Bacteroidota</taxon>
        <taxon>Chitinophagia</taxon>
        <taxon>Chitinophagales</taxon>
        <taxon>Chitinophagaceae</taxon>
        <taxon>Chitinophaga</taxon>
    </lineage>
</organism>
<protein>
    <recommendedName>
        <fullName evidence="4">SdpI family protein</fullName>
    </recommendedName>
</protein>
<dbReference type="Proteomes" id="UP000220133">
    <property type="component" value="Chromosome"/>
</dbReference>